<dbReference type="OrthoDB" id="2355173at2"/>
<organism evidence="3 4">
    <name type="scientific">Fictibacillus enclensis</name>
    <dbReference type="NCBI Taxonomy" id="1017270"/>
    <lineage>
        <taxon>Bacteria</taxon>
        <taxon>Bacillati</taxon>
        <taxon>Bacillota</taxon>
        <taxon>Bacilli</taxon>
        <taxon>Bacillales</taxon>
        <taxon>Fictibacillaceae</taxon>
        <taxon>Fictibacillus</taxon>
    </lineage>
</organism>
<dbReference type="Proteomes" id="UP000054099">
    <property type="component" value="Unassembled WGS sequence"/>
</dbReference>
<evidence type="ECO:0000259" key="2">
    <source>
        <dbReference type="Pfam" id="PF08327"/>
    </source>
</evidence>
<feature type="domain" description="Activator of Hsp90 ATPase homologue 1/2-like C-terminal" evidence="2">
    <location>
        <begin position="18"/>
        <end position="141"/>
    </location>
</feature>
<evidence type="ECO:0000313" key="3">
    <source>
        <dbReference type="EMBL" id="KSU84367.1"/>
    </source>
</evidence>
<reference evidence="3 4" key="1">
    <citation type="journal article" date="2014" name="Antonie Van Leeuwenhoek">
        <title>Fictibacillus enclensis sp. nov., isolated from marine sediment.</title>
        <authorList>
            <person name="Dastager S.G."/>
            <person name="Mawlankar R."/>
            <person name="Srinivasan K."/>
            <person name="Tang S.K."/>
            <person name="Lee J.C."/>
            <person name="Ramana V.V."/>
            <person name="Shouche Y.S."/>
        </authorList>
    </citation>
    <scope>NUCLEOTIDE SEQUENCE [LARGE SCALE GENOMIC DNA]</scope>
    <source>
        <strain evidence="3 4">NIO-1003</strain>
    </source>
</reference>
<sequence>MSESIERTKDIRYEEVIDAPIEKVWNLAATAEGISSWFMPNDFEPHVGHEFHIQSPFGPSPCKVLLVEPPNKLSFAWDQFGWVVTFELKEKEEGKTHFTLTHSGWGHPDAILPKAQQKVSAVRDNMSGGWAKIMQTLKDTAEKK</sequence>
<dbReference type="RefSeq" id="WP_061967838.1">
    <property type="nucleotide sequence ID" value="NZ_FMAV01000001.1"/>
</dbReference>
<protein>
    <recommendedName>
        <fullName evidence="2">Activator of Hsp90 ATPase homologue 1/2-like C-terminal domain-containing protein</fullName>
    </recommendedName>
</protein>
<keyword evidence="4" id="KW-1185">Reference proteome</keyword>
<dbReference type="EMBL" id="LNQN01000001">
    <property type="protein sequence ID" value="KSU84367.1"/>
    <property type="molecule type" value="Genomic_DNA"/>
</dbReference>
<accession>A0A0V8JB55</accession>
<evidence type="ECO:0000313" key="4">
    <source>
        <dbReference type="Proteomes" id="UP000054099"/>
    </source>
</evidence>
<comment type="caution">
    <text evidence="3">The sequence shown here is derived from an EMBL/GenBank/DDBJ whole genome shotgun (WGS) entry which is preliminary data.</text>
</comment>
<dbReference type="InterPro" id="IPR013538">
    <property type="entry name" value="ASHA1/2-like_C"/>
</dbReference>
<comment type="similarity">
    <text evidence="1">Belongs to the AHA1 family.</text>
</comment>
<dbReference type="Pfam" id="PF08327">
    <property type="entry name" value="AHSA1"/>
    <property type="match status" value="1"/>
</dbReference>
<dbReference type="CDD" id="cd07814">
    <property type="entry name" value="SRPBCC_CalC_Aha1-like"/>
    <property type="match status" value="1"/>
</dbReference>
<dbReference type="AlphaFoldDB" id="A0A0V8JB55"/>
<name>A0A0V8JB55_9BACL</name>
<proteinExistence type="inferred from homology"/>
<gene>
    <name evidence="3" type="ORF">AS030_02050</name>
</gene>
<dbReference type="Gene3D" id="3.30.530.20">
    <property type="match status" value="1"/>
</dbReference>
<dbReference type="InterPro" id="IPR023393">
    <property type="entry name" value="START-like_dom_sf"/>
</dbReference>
<evidence type="ECO:0000256" key="1">
    <source>
        <dbReference type="ARBA" id="ARBA00006817"/>
    </source>
</evidence>
<dbReference type="SUPFAM" id="SSF55961">
    <property type="entry name" value="Bet v1-like"/>
    <property type="match status" value="1"/>
</dbReference>